<organism evidence="1 2">
    <name type="scientific">Rhododendron molle</name>
    <name type="common">Chinese azalea</name>
    <name type="synonym">Azalea mollis</name>
    <dbReference type="NCBI Taxonomy" id="49168"/>
    <lineage>
        <taxon>Eukaryota</taxon>
        <taxon>Viridiplantae</taxon>
        <taxon>Streptophyta</taxon>
        <taxon>Embryophyta</taxon>
        <taxon>Tracheophyta</taxon>
        <taxon>Spermatophyta</taxon>
        <taxon>Magnoliopsida</taxon>
        <taxon>eudicotyledons</taxon>
        <taxon>Gunneridae</taxon>
        <taxon>Pentapetalae</taxon>
        <taxon>asterids</taxon>
        <taxon>Ericales</taxon>
        <taxon>Ericaceae</taxon>
        <taxon>Ericoideae</taxon>
        <taxon>Rhodoreae</taxon>
        <taxon>Rhododendron</taxon>
    </lineage>
</organism>
<evidence type="ECO:0000313" key="2">
    <source>
        <dbReference type="Proteomes" id="UP001062846"/>
    </source>
</evidence>
<proteinExistence type="predicted"/>
<keyword evidence="2" id="KW-1185">Reference proteome</keyword>
<sequence length="916" mass="102396">MEPPEPPECPVCLQPYDAPTTTPRVLSCGHSACETCLTHLPHPFPHTIRCPACTQLVKFSNLTSLPKNIDLLRLSSSLLQYPLPQKPPNPQNPTEKNVNFVPSLWSHEFYVIWKDWIIPEGDVTVGFRSDEGLCWVSRIRCSMKGDEEASLVRVGGGCFVSDSKLKYSYSWEVLRVLYGMKDGERDELGMILKASRSKHCRTCKVYGLWYNRDDQGVYIVCERYGGSFVERFGDRRNGFVGEHGSRGLLDSKSFAMIAMEMCETLSSLHAEGLFSGCLAIMCFSFDHFGHIHIDLNEAVVMSRRIRMLIAEASLGVRKGEEFELSFRNYILETLAFVSPELLFELQQKNATDLEFGSKFEVGYVSDVWSLACVLLWLLMGEPFTELMCNYLRCFVPMPIDGKDFDYSGIYKSWMEEVKASLETKLVSEFVALQEMLCRCLSIDPGSRPSVIDVWKCIRELIIEPKMDIMVSSVQDINTNEGHCLFLGELCQLQKESGKMSERQIANGLHDKNDDGRANVDQFAEARVEREIVEGLSGGHVKCIDLKGHLDCITGLTIGGGFLFSSSFDKTVRVWSLQDFSHVHTFVGHEHKVMAIVIVDDELPLCISGDSGGGIYIWGICNPFGQEPIKKLFEEKDWRYSGIHALAISGTGYLYTGSGDKSIKAWSLQDYTLSGTMNGHKSVVSTLAVCNGVLYSGSWDGTVRLWSLSDHSPLTVLGDDAPGKSASVLSLAAYQDALVVAYENGCVKIWRNDVFVKCKQAHKGAIFAVGMEGKWLFTGGWDKVVNVQELIGDEFQIDTMDLGSISCDSVITALLYWQGKLFVGRADRVTKNCVDENIMKMHTSGHLFKGQKLDVMSRVCQPQYCFCKVGMLLIAAVVSDDSIRGTIQDNKLGKEYEIFVHIACKETVLYTIQFVAV</sequence>
<gene>
    <name evidence="1" type="ORF">RHMOL_Rhmol11G0131400</name>
</gene>
<protein>
    <submittedName>
        <fullName evidence="1">Uncharacterized protein</fullName>
    </submittedName>
</protein>
<comment type="caution">
    <text evidence="1">The sequence shown here is derived from an EMBL/GenBank/DDBJ whole genome shotgun (WGS) entry which is preliminary data.</text>
</comment>
<evidence type="ECO:0000313" key="1">
    <source>
        <dbReference type="EMBL" id="KAI8531370.1"/>
    </source>
</evidence>
<name>A0ACC0LRN5_RHOML</name>
<accession>A0ACC0LRN5</accession>
<reference evidence="1" key="1">
    <citation type="submission" date="2022-02" db="EMBL/GenBank/DDBJ databases">
        <title>Plant Genome Project.</title>
        <authorList>
            <person name="Zhang R.-G."/>
        </authorList>
    </citation>
    <scope>NUCLEOTIDE SEQUENCE</scope>
    <source>
        <strain evidence="1">AT1</strain>
    </source>
</reference>
<dbReference type="EMBL" id="CM046398">
    <property type="protein sequence ID" value="KAI8531370.1"/>
    <property type="molecule type" value="Genomic_DNA"/>
</dbReference>
<dbReference type="Proteomes" id="UP001062846">
    <property type="component" value="Chromosome 11"/>
</dbReference>